<dbReference type="InterPro" id="IPR000198">
    <property type="entry name" value="RhoGAP_dom"/>
</dbReference>
<dbReference type="Proteomes" id="UP001392437">
    <property type="component" value="Unassembled WGS sequence"/>
</dbReference>
<comment type="caution">
    <text evidence="4">The sequence shown here is derived from an EMBL/GenBank/DDBJ whole genome shotgun (WGS) entry which is preliminary data.</text>
</comment>
<proteinExistence type="predicted"/>
<feature type="compositionally biased region" description="Low complexity" evidence="2">
    <location>
        <begin position="301"/>
        <end position="322"/>
    </location>
</feature>
<gene>
    <name evidence="4" type="ORF">PG999_009793</name>
</gene>
<evidence type="ECO:0000256" key="2">
    <source>
        <dbReference type="SAM" id="MobiDB-lite"/>
    </source>
</evidence>
<dbReference type="SMART" id="SM00324">
    <property type="entry name" value="RhoGAP"/>
    <property type="match status" value="1"/>
</dbReference>
<sequence length="697" mass="75520">MSRSSITTDCIELGNTISRATLVLNEFVREVREARSDLDRVSRELHSLQGVLDLLKEDAASLPSKIAAQTPSILQQCNRLVEELDSSLLALDDPELSRPQKRTRWLCVGKAHIADLRDGLEAHRTTVGLALDLVGATSGRGPHDGMDGGGYFQSIENERRQVEVRGEAVRIIEEMGRLQFRLPDEFESGGTEHNLQTYFTALKTYADSLVVGGGSGGGDMESGAYVGSGSSSGAYVGDDGPDSGIEVNQGPDSAVEVSDDGHSAKSAQKSTEKDEVPTHAELYVTEVNTLMEEMMTEDGSSRAPSRALSRAASRTTSRTPSRAPTPPPKDIKRLDSRRKTMVTPFASSSLDMAPEEAFGVVTEITSSGNNSNSHHRQHRERKFGSFSGGFSVGRFFGHMKNSISESSSKSDTAADETARPETPIIQASLVRRGSRRLSTSIKKLPLWTTELEDPEGPTTPGGVAGGGGGGSNAVFGVSLAKSMQAAKSTAKTHHSGSGSSRREFPLCIHRCCGFLQREGVEAPDIFADPGDGYRVQKLKEAFSRAPRYGDDVNWDNYGVYDAADLVMIFLSQLPKPLIAESVAKRWIALSRQATLSGSHSTRTDQCIDFWEEALGGLRGPARAVFKLLLNLWSAIAEAADKNDMTAERLAATVLKPLMHTSSEKYSTDYMLGLAFLIRKRSEYTMMLNEGRPSRAAF</sequence>
<dbReference type="EMBL" id="JAQQWP010000008">
    <property type="protein sequence ID" value="KAK8106434.1"/>
    <property type="molecule type" value="Genomic_DNA"/>
</dbReference>
<feature type="compositionally biased region" description="Basic and acidic residues" evidence="2">
    <location>
        <begin position="329"/>
        <end position="338"/>
    </location>
</feature>
<dbReference type="InterPro" id="IPR039767">
    <property type="entry name" value="RALBP1"/>
</dbReference>
<feature type="region of interest" description="Disordered" evidence="2">
    <location>
        <begin position="231"/>
        <end position="280"/>
    </location>
</feature>
<evidence type="ECO:0000313" key="5">
    <source>
        <dbReference type="Proteomes" id="UP001392437"/>
    </source>
</evidence>
<evidence type="ECO:0000259" key="3">
    <source>
        <dbReference type="PROSITE" id="PS50238"/>
    </source>
</evidence>
<feature type="coiled-coil region" evidence="1">
    <location>
        <begin position="24"/>
        <end position="58"/>
    </location>
</feature>
<keyword evidence="1" id="KW-0175">Coiled coil</keyword>
<protein>
    <recommendedName>
        <fullName evidence="3">Rho-GAP domain-containing protein</fullName>
    </recommendedName>
</protein>
<accession>A0AAW0QLP2</accession>
<organism evidence="4 5">
    <name type="scientific">Apiospora kogelbergensis</name>
    <dbReference type="NCBI Taxonomy" id="1337665"/>
    <lineage>
        <taxon>Eukaryota</taxon>
        <taxon>Fungi</taxon>
        <taxon>Dikarya</taxon>
        <taxon>Ascomycota</taxon>
        <taxon>Pezizomycotina</taxon>
        <taxon>Sordariomycetes</taxon>
        <taxon>Xylariomycetidae</taxon>
        <taxon>Amphisphaeriales</taxon>
        <taxon>Apiosporaceae</taxon>
        <taxon>Apiospora</taxon>
    </lineage>
</organism>
<dbReference type="PROSITE" id="PS50238">
    <property type="entry name" value="RHOGAP"/>
    <property type="match status" value="1"/>
</dbReference>
<feature type="region of interest" description="Disordered" evidence="2">
    <location>
        <begin position="402"/>
        <end position="421"/>
    </location>
</feature>
<dbReference type="InterPro" id="IPR008936">
    <property type="entry name" value="Rho_GTPase_activation_prot"/>
</dbReference>
<feature type="region of interest" description="Disordered" evidence="2">
    <location>
        <begin position="294"/>
        <end position="338"/>
    </location>
</feature>
<feature type="region of interest" description="Disordered" evidence="2">
    <location>
        <begin position="448"/>
        <end position="468"/>
    </location>
</feature>
<evidence type="ECO:0000256" key="1">
    <source>
        <dbReference type="SAM" id="Coils"/>
    </source>
</evidence>
<dbReference type="GO" id="GO:0005096">
    <property type="term" value="F:GTPase activator activity"/>
    <property type="evidence" value="ECO:0007669"/>
    <property type="project" value="InterPro"/>
</dbReference>
<dbReference type="GO" id="GO:0007264">
    <property type="term" value="P:small GTPase-mediated signal transduction"/>
    <property type="evidence" value="ECO:0007669"/>
    <property type="project" value="InterPro"/>
</dbReference>
<dbReference type="Pfam" id="PF00620">
    <property type="entry name" value="RhoGAP"/>
    <property type="match status" value="1"/>
</dbReference>
<dbReference type="PANTHER" id="PTHR12783">
    <property type="entry name" value="RALA BINDING PROTEIN 1 RALBP1"/>
    <property type="match status" value="1"/>
</dbReference>
<dbReference type="PANTHER" id="PTHR12783:SF5">
    <property type="entry name" value="RALA-BINDING PROTEIN 1"/>
    <property type="match status" value="1"/>
</dbReference>
<dbReference type="AlphaFoldDB" id="A0AAW0QLP2"/>
<keyword evidence="5" id="KW-1185">Reference proteome</keyword>
<reference evidence="4 5" key="1">
    <citation type="submission" date="2023-01" db="EMBL/GenBank/DDBJ databases">
        <title>Analysis of 21 Apiospora genomes using comparative genomics revels a genus with tremendous synthesis potential of carbohydrate active enzymes and secondary metabolites.</title>
        <authorList>
            <person name="Sorensen T."/>
        </authorList>
    </citation>
    <scope>NUCLEOTIDE SEQUENCE [LARGE SCALE GENOMIC DNA]</scope>
    <source>
        <strain evidence="4 5">CBS 117206</strain>
    </source>
</reference>
<dbReference type="GO" id="GO:0031267">
    <property type="term" value="F:small GTPase binding"/>
    <property type="evidence" value="ECO:0007669"/>
    <property type="project" value="InterPro"/>
</dbReference>
<dbReference type="Gene3D" id="1.10.555.10">
    <property type="entry name" value="Rho GTPase activation protein"/>
    <property type="match status" value="1"/>
</dbReference>
<dbReference type="SUPFAM" id="SSF48350">
    <property type="entry name" value="GTPase activation domain, GAP"/>
    <property type="match status" value="1"/>
</dbReference>
<evidence type="ECO:0000313" key="4">
    <source>
        <dbReference type="EMBL" id="KAK8106434.1"/>
    </source>
</evidence>
<name>A0AAW0QLP2_9PEZI</name>
<feature type="domain" description="Rho-GAP" evidence="3">
    <location>
        <begin position="477"/>
        <end position="684"/>
    </location>
</feature>